<reference evidence="1" key="1">
    <citation type="submission" date="2022-07" db="EMBL/GenBank/DDBJ databases">
        <title>Phylogenomic reconstructions and comparative analyses of Kickxellomycotina fungi.</title>
        <authorList>
            <person name="Reynolds N.K."/>
            <person name="Stajich J.E."/>
            <person name="Barry K."/>
            <person name="Grigoriev I.V."/>
            <person name="Crous P."/>
            <person name="Smith M.E."/>
        </authorList>
    </citation>
    <scope>NUCLEOTIDE SEQUENCE</scope>
    <source>
        <strain evidence="1">CBS 109366</strain>
    </source>
</reference>
<name>A0ACC1JLW3_9FUNG</name>
<protein>
    <submittedName>
        <fullName evidence="1">Uncharacterized protein</fullName>
    </submittedName>
</protein>
<dbReference type="EMBL" id="JANBUJ010002871">
    <property type="protein sequence ID" value="KAJ2762878.1"/>
    <property type="molecule type" value="Genomic_DNA"/>
</dbReference>
<gene>
    <name evidence="1" type="ORF">IWQ57_005695</name>
</gene>
<sequence length="102" mass="10025">MRLATVSKFRNAAATVPGREAWYTELPADPGSLPPAASGLAIDASALYLRAASGNALHAVGLSQAGLAGGAPLSALAGRLVDWAAAPCAEDLVAAADDQGGV</sequence>
<feature type="non-terminal residue" evidence="1">
    <location>
        <position position="102"/>
    </location>
</feature>
<proteinExistence type="predicted"/>
<dbReference type="Proteomes" id="UP001140234">
    <property type="component" value="Unassembled WGS sequence"/>
</dbReference>
<organism evidence="1 2">
    <name type="scientific">Coemansia nantahalensis</name>
    <dbReference type="NCBI Taxonomy" id="2789366"/>
    <lineage>
        <taxon>Eukaryota</taxon>
        <taxon>Fungi</taxon>
        <taxon>Fungi incertae sedis</taxon>
        <taxon>Zoopagomycota</taxon>
        <taxon>Kickxellomycotina</taxon>
        <taxon>Kickxellomycetes</taxon>
        <taxon>Kickxellales</taxon>
        <taxon>Kickxellaceae</taxon>
        <taxon>Coemansia</taxon>
    </lineage>
</organism>
<evidence type="ECO:0000313" key="1">
    <source>
        <dbReference type="EMBL" id="KAJ2762878.1"/>
    </source>
</evidence>
<comment type="caution">
    <text evidence="1">The sequence shown here is derived from an EMBL/GenBank/DDBJ whole genome shotgun (WGS) entry which is preliminary data.</text>
</comment>
<keyword evidence="2" id="KW-1185">Reference proteome</keyword>
<accession>A0ACC1JLW3</accession>
<evidence type="ECO:0000313" key="2">
    <source>
        <dbReference type="Proteomes" id="UP001140234"/>
    </source>
</evidence>